<evidence type="ECO:0000313" key="2">
    <source>
        <dbReference type="Proteomes" id="UP000315017"/>
    </source>
</evidence>
<proteinExistence type="predicted"/>
<evidence type="ECO:0000313" key="1">
    <source>
        <dbReference type="EMBL" id="QDU27838.1"/>
    </source>
</evidence>
<name>A0A517YC69_9BACT</name>
<dbReference type="Pfam" id="PF13267">
    <property type="entry name" value="DUF4058"/>
    <property type="match status" value="1"/>
</dbReference>
<protein>
    <recommendedName>
        <fullName evidence="3">DUF4058 family protein</fullName>
    </recommendedName>
</protein>
<accession>A0A517YC69</accession>
<dbReference type="RefSeq" id="WP_202921827.1">
    <property type="nucleotide sequence ID" value="NZ_CP036274.1"/>
</dbReference>
<dbReference type="KEGG" id="aagg:ETAA8_29290"/>
<gene>
    <name evidence="1" type="ORF">ETAA8_29290</name>
</gene>
<dbReference type="InterPro" id="IPR025132">
    <property type="entry name" value="DUF4058"/>
</dbReference>
<sequence>MPSQFPGMNPYLEQPAAWQDFHGAFITAIRAALNAVITPKYYANIEEHLYIHDFEEQTPRSFARADVAVTERPPARVVENVAIATLSHAESAAPKHVWQTHYSEERVSFIEIHDRESHNVVTVIELLSPANKSLGKDRDLFIARRHEVLKSDANYVEIDLRRSGPQLPWKGLEHCDYYLLVSRVDERPQADIWPFSVRDPFPPLQVPLGPGDPDVRIDLKKLLDTEYDKVRYDLIIYEHEPELPLTGADLAWSRAIARNQNAP</sequence>
<organism evidence="1 2">
    <name type="scientific">Anatilimnocola aggregata</name>
    <dbReference type="NCBI Taxonomy" id="2528021"/>
    <lineage>
        <taxon>Bacteria</taxon>
        <taxon>Pseudomonadati</taxon>
        <taxon>Planctomycetota</taxon>
        <taxon>Planctomycetia</taxon>
        <taxon>Pirellulales</taxon>
        <taxon>Pirellulaceae</taxon>
        <taxon>Anatilimnocola</taxon>
    </lineage>
</organism>
<evidence type="ECO:0008006" key="3">
    <source>
        <dbReference type="Google" id="ProtNLM"/>
    </source>
</evidence>
<keyword evidence="2" id="KW-1185">Reference proteome</keyword>
<dbReference type="Proteomes" id="UP000315017">
    <property type="component" value="Chromosome"/>
</dbReference>
<reference evidence="1 2" key="1">
    <citation type="submission" date="2019-02" db="EMBL/GenBank/DDBJ databases">
        <title>Deep-cultivation of Planctomycetes and their phenomic and genomic characterization uncovers novel biology.</title>
        <authorList>
            <person name="Wiegand S."/>
            <person name="Jogler M."/>
            <person name="Boedeker C."/>
            <person name="Pinto D."/>
            <person name="Vollmers J."/>
            <person name="Rivas-Marin E."/>
            <person name="Kohn T."/>
            <person name="Peeters S.H."/>
            <person name="Heuer A."/>
            <person name="Rast P."/>
            <person name="Oberbeckmann S."/>
            <person name="Bunk B."/>
            <person name="Jeske O."/>
            <person name="Meyerdierks A."/>
            <person name="Storesund J.E."/>
            <person name="Kallscheuer N."/>
            <person name="Luecker S."/>
            <person name="Lage O.M."/>
            <person name="Pohl T."/>
            <person name="Merkel B.J."/>
            <person name="Hornburger P."/>
            <person name="Mueller R.-W."/>
            <person name="Bruemmer F."/>
            <person name="Labrenz M."/>
            <person name="Spormann A.M."/>
            <person name="Op den Camp H."/>
            <person name="Overmann J."/>
            <person name="Amann R."/>
            <person name="Jetten M.S.M."/>
            <person name="Mascher T."/>
            <person name="Medema M.H."/>
            <person name="Devos D.P."/>
            <person name="Kaster A.-K."/>
            <person name="Ovreas L."/>
            <person name="Rohde M."/>
            <person name="Galperin M.Y."/>
            <person name="Jogler C."/>
        </authorList>
    </citation>
    <scope>NUCLEOTIDE SEQUENCE [LARGE SCALE GENOMIC DNA]</scope>
    <source>
        <strain evidence="1 2">ETA_A8</strain>
    </source>
</reference>
<dbReference type="AlphaFoldDB" id="A0A517YC69"/>
<dbReference type="EMBL" id="CP036274">
    <property type="protein sequence ID" value="QDU27838.1"/>
    <property type="molecule type" value="Genomic_DNA"/>
</dbReference>